<dbReference type="InterPro" id="IPR004477">
    <property type="entry name" value="ComEC_N"/>
</dbReference>
<keyword evidence="3 6" id="KW-0812">Transmembrane</keyword>
<dbReference type="PANTHER" id="PTHR30619">
    <property type="entry name" value="DNA INTERNALIZATION/COMPETENCE PROTEIN COMEC/REC2"/>
    <property type="match status" value="1"/>
</dbReference>
<feature type="domain" description="Metallo-beta-lactamase" evidence="7">
    <location>
        <begin position="561"/>
        <end position="762"/>
    </location>
</feature>
<evidence type="ECO:0000256" key="5">
    <source>
        <dbReference type="ARBA" id="ARBA00023136"/>
    </source>
</evidence>
<feature type="transmembrane region" description="Helical" evidence="6">
    <location>
        <begin position="431"/>
        <end position="455"/>
    </location>
</feature>
<evidence type="ECO:0000256" key="2">
    <source>
        <dbReference type="ARBA" id="ARBA00022475"/>
    </source>
</evidence>
<feature type="transmembrane region" description="Helical" evidence="6">
    <location>
        <begin position="524"/>
        <end position="543"/>
    </location>
</feature>
<dbReference type="EMBL" id="BMMK01000010">
    <property type="protein sequence ID" value="GGM53355.1"/>
    <property type="molecule type" value="Genomic_DNA"/>
</dbReference>
<dbReference type="Pfam" id="PF00753">
    <property type="entry name" value="Lactamase_B"/>
    <property type="match status" value="1"/>
</dbReference>
<comment type="subcellular location">
    <subcellularLocation>
        <location evidence="1">Cell membrane</location>
        <topology evidence="1">Multi-pass membrane protein</topology>
    </subcellularLocation>
</comment>
<dbReference type="CDD" id="cd07731">
    <property type="entry name" value="ComA-like_MBL-fold"/>
    <property type="match status" value="1"/>
</dbReference>
<organism evidence="8 9">
    <name type="scientific">Longimycelium tulufanense</name>
    <dbReference type="NCBI Taxonomy" id="907463"/>
    <lineage>
        <taxon>Bacteria</taxon>
        <taxon>Bacillati</taxon>
        <taxon>Actinomycetota</taxon>
        <taxon>Actinomycetes</taxon>
        <taxon>Pseudonocardiales</taxon>
        <taxon>Pseudonocardiaceae</taxon>
        <taxon>Longimycelium</taxon>
    </lineage>
</organism>
<dbReference type="GO" id="GO:0005886">
    <property type="term" value="C:plasma membrane"/>
    <property type="evidence" value="ECO:0007669"/>
    <property type="project" value="UniProtKB-SubCell"/>
</dbReference>
<dbReference type="PANTHER" id="PTHR30619:SF1">
    <property type="entry name" value="RECOMBINATION PROTEIN 2"/>
    <property type="match status" value="1"/>
</dbReference>
<gene>
    <name evidence="8" type="primary">comE</name>
    <name evidence="8" type="ORF">GCM10012275_25430</name>
</gene>
<evidence type="ECO:0000313" key="9">
    <source>
        <dbReference type="Proteomes" id="UP000637578"/>
    </source>
</evidence>
<protein>
    <submittedName>
        <fullName evidence="8">Competence protein ComEC</fullName>
    </submittedName>
</protein>
<reference evidence="8" key="2">
    <citation type="submission" date="2020-09" db="EMBL/GenBank/DDBJ databases">
        <authorList>
            <person name="Sun Q."/>
            <person name="Zhou Y."/>
        </authorList>
    </citation>
    <scope>NUCLEOTIDE SEQUENCE</scope>
    <source>
        <strain evidence="8">CGMCC 4.5737</strain>
    </source>
</reference>
<keyword evidence="5 6" id="KW-0472">Membrane</keyword>
<dbReference type="InterPro" id="IPR052159">
    <property type="entry name" value="Competence_DNA_uptake"/>
</dbReference>
<keyword evidence="4 6" id="KW-1133">Transmembrane helix</keyword>
<reference evidence="8" key="1">
    <citation type="journal article" date="2014" name="Int. J. Syst. Evol. Microbiol.">
        <title>Complete genome sequence of Corynebacterium casei LMG S-19264T (=DSM 44701T), isolated from a smear-ripened cheese.</title>
        <authorList>
            <consortium name="US DOE Joint Genome Institute (JGI-PGF)"/>
            <person name="Walter F."/>
            <person name="Albersmeier A."/>
            <person name="Kalinowski J."/>
            <person name="Ruckert C."/>
        </authorList>
    </citation>
    <scope>NUCLEOTIDE SEQUENCE</scope>
    <source>
        <strain evidence="8">CGMCC 4.5737</strain>
    </source>
</reference>
<comment type="caution">
    <text evidence="8">The sequence shown here is derived from an EMBL/GenBank/DDBJ whole genome shotgun (WGS) entry which is preliminary data.</text>
</comment>
<feature type="transmembrane region" description="Helical" evidence="6">
    <location>
        <begin position="370"/>
        <end position="388"/>
    </location>
</feature>
<evidence type="ECO:0000256" key="3">
    <source>
        <dbReference type="ARBA" id="ARBA00022692"/>
    </source>
</evidence>
<evidence type="ECO:0000256" key="4">
    <source>
        <dbReference type="ARBA" id="ARBA00022989"/>
    </source>
</evidence>
<proteinExistence type="predicted"/>
<feature type="transmembrane region" description="Helical" evidence="6">
    <location>
        <begin position="498"/>
        <end position="517"/>
    </location>
</feature>
<evidence type="ECO:0000256" key="1">
    <source>
        <dbReference type="ARBA" id="ARBA00004651"/>
    </source>
</evidence>
<dbReference type="NCBIfam" id="TIGR00360">
    <property type="entry name" value="ComEC_N-term"/>
    <property type="match status" value="1"/>
</dbReference>
<dbReference type="SUPFAM" id="SSF56281">
    <property type="entry name" value="Metallo-hydrolase/oxidoreductase"/>
    <property type="match status" value="1"/>
</dbReference>
<name>A0A8J3FUV7_9PSEU</name>
<keyword evidence="2" id="KW-1003">Cell membrane</keyword>
<dbReference type="InterPro" id="IPR001279">
    <property type="entry name" value="Metallo-B-lactamas"/>
</dbReference>
<feature type="transmembrane region" description="Helical" evidence="6">
    <location>
        <begin position="302"/>
        <end position="321"/>
    </location>
</feature>
<keyword evidence="9" id="KW-1185">Reference proteome</keyword>
<dbReference type="Gene3D" id="3.60.15.10">
    <property type="entry name" value="Ribonuclease Z/Hydroxyacylglutathione hydrolase-like"/>
    <property type="match status" value="1"/>
</dbReference>
<feature type="transmembrane region" description="Helical" evidence="6">
    <location>
        <begin position="82"/>
        <end position="101"/>
    </location>
</feature>
<evidence type="ECO:0000256" key="6">
    <source>
        <dbReference type="SAM" id="Phobius"/>
    </source>
</evidence>
<sequence>MKSVDQGAIAVVRQRMAQLRAAKQATEEPERVLDLRLVPAALAAWAVTLLGLYLGWWASALCAALALPLTVMLLFRPKSRTAAGMLLVCGIVVAVAAIVSIRVHHSHEHPLRDLAQRGTFAELRVAIGADPRPLRTQGYGGNPAGAGRVAVPAELLHADVPGSNAIPGDGERLLLLAPADQWSVLLPGQHVTARGKLVPAEQNDLTVAVLSVRGSPAQVSEPPWWQGAAETLRHGLREASGVLAPEPAGLVPALVVGDTRNLAERVIAEFRTAGLTHLLAVSGANLAIVCGAVLLACRLLRLGPRTSGLLAGLALVGFVILARPEPSVLRAAVMGAIALLALVVGRERSALPALTVAVLLLLIVDSDLAVAPGFALSVLATAALVVLAPRWTKSLRSKGVPVGIAEALAVPAAAHLATAPVVAALSGQVSIVAVLANLVVAPAVAPVTILGVAAAATAPLSTTVAEWLVRLAGPPAHWLVAAGRWAAKVPGGELSWPAGTTGGLLLAALTLGFLVLLRFQRLRSLLAAGMVLLLIILVPTRVIRPGWPVTGWAAVACDVGQGDAIVLATTEPGRAVVVDTGPGPGPVDACLRRLGVQRIPVVVLSHLHADHIGGLEAVLDGRAVGAVAVGTLRHPRWAAQQVDRLTRRAGVPVLVMEAGHRVQLPGLHLETLGPVRQPPEPAAESDSGTPINDASLVLRATTPAGRILLTGDVELAGQSALLSDNVDLTADVLKVPHHGSRSTLPTFLAAVRPRVALVSAGAGNRYGHPSPLVVDALTSAGTRVLRTDQDGDIAVVATEHGPAVARRGEPRSPPR</sequence>
<feature type="transmembrane region" description="Helical" evidence="6">
    <location>
        <begin position="42"/>
        <end position="75"/>
    </location>
</feature>
<accession>A0A8J3FUV7</accession>
<dbReference type="Pfam" id="PF03772">
    <property type="entry name" value="Competence"/>
    <property type="match status" value="1"/>
</dbReference>
<evidence type="ECO:0000313" key="8">
    <source>
        <dbReference type="EMBL" id="GGM53355.1"/>
    </source>
</evidence>
<feature type="transmembrane region" description="Helical" evidence="6">
    <location>
        <begin position="275"/>
        <end position="295"/>
    </location>
</feature>
<dbReference type="Proteomes" id="UP000637578">
    <property type="component" value="Unassembled WGS sequence"/>
</dbReference>
<evidence type="ECO:0000259" key="7">
    <source>
        <dbReference type="SMART" id="SM00849"/>
    </source>
</evidence>
<dbReference type="SMART" id="SM00849">
    <property type="entry name" value="Lactamase_B"/>
    <property type="match status" value="1"/>
</dbReference>
<dbReference type="AlphaFoldDB" id="A0A8J3FUV7"/>
<dbReference type="InterPro" id="IPR035681">
    <property type="entry name" value="ComA-like_MBL"/>
</dbReference>
<feature type="transmembrane region" description="Helical" evidence="6">
    <location>
        <begin position="400"/>
        <end position="425"/>
    </location>
</feature>
<feature type="transmembrane region" description="Helical" evidence="6">
    <location>
        <begin position="327"/>
        <end position="344"/>
    </location>
</feature>
<dbReference type="InterPro" id="IPR036866">
    <property type="entry name" value="RibonucZ/Hydroxyglut_hydro"/>
</dbReference>